<dbReference type="AlphaFoldDB" id="A0A069QJN4"/>
<name>A0A069QJN4_HOYLO</name>
<protein>
    <submittedName>
        <fullName evidence="1">Uncharacterized protein</fullName>
    </submittedName>
</protein>
<accession>A0A069QJN4</accession>
<dbReference type="EMBL" id="JNGW01000039">
    <property type="protein sequence ID" value="KDR52887.1"/>
    <property type="molecule type" value="Genomic_DNA"/>
</dbReference>
<keyword evidence="2" id="KW-1185">Reference proteome</keyword>
<gene>
    <name evidence="1" type="ORF">HMPREF1991_01031</name>
</gene>
<sequence>MKCKQNHWLASPMWRSTFKLTAGAMAMIAVCTLVMSLTACGSKNDADEEYERAGMKAVIKDVYDRGEEVFDYRIVRENDGEVWYTFVVNEVSNPASYKYHFSQNHVENSFGHYNSMIDYGIWLFTEDKYKAYKKTKDYGMEHAARVPKGGIDILPNKAYYLRFKPYHAGTFDLKLSCTRKEVNSSNVATVNMPITFYSVNASGLYSSIRDDAKKYLHHEFYFSVEGGLSPGDILFRPEKGKVITWQVDYAGGHFKGDLKTDGYIKFYSRKEPKEYLTDGRNKIDAITLFINGPENKRGKIKLTNIRMRYL</sequence>
<dbReference type="Proteomes" id="UP000027442">
    <property type="component" value="Unassembled WGS sequence"/>
</dbReference>
<organism evidence="1 2">
    <name type="scientific">Hoylesella loescheii DSM 19665 = JCM 12249 = ATCC 15930</name>
    <dbReference type="NCBI Taxonomy" id="1122985"/>
    <lineage>
        <taxon>Bacteria</taxon>
        <taxon>Pseudomonadati</taxon>
        <taxon>Bacteroidota</taxon>
        <taxon>Bacteroidia</taxon>
        <taxon>Bacteroidales</taxon>
        <taxon>Prevotellaceae</taxon>
        <taxon>Hoylesella</taxon>
    </lineage>
</organism>
<comment type="caution">
    <text evidence="1">The sequence shown here is derived from an EMBL/GenBank/DDBJ whole genome shotgun (WGS) entry which is preliminary data.</text>
</comment>
<reference evidence="1 2" key="1">
    <citation type="submission" date="2013-08" db="EMBL/GenBank/DDBJ databases">
        <authorList>
            <person name="Weinstock G."/>
            <person name="Sodergren E."/>
            <person name="Wylie T."/>
            <person name="Fulton L."/>
            <person name="Fulton R."/>
            <person name="Fronick C."/>
            <person name="O'Laughlin M."/>
            <person name="Godfrey J."/>
            <person name="Miner T."/>
            <person name="Herter B."/>
            <person name="Appelbaum E."/>
            <person name="Cordes M."/>
            <person name="Lek S."/>
            <person name="Wollam A."/>
            <person name="Pepin K.H."/>
            <person name="Palsikar V.B."/>
            <person name="Mitreva M."/>
            <person name="Wilson R.K."/>
        </authorList>
    </citation>
    <scope>NUCLEOTIDE SEQUENCE [LARGE SCALE GENOMIC DNA]</scope>
    <source>
        <strain evidence="1 2">ATCC 15930</strain>
    </source>
</reference>
<proteinExistence type="predicted"/>
<dbReference type="PATRIC" id="fig|1122985.7.peg.1070"/>
<evidence type="ECO:0000313" key="1">
    <source>
        <dbReference type="EMBL" id="KDR52887.1"/>
    </source>
</evidence>
<dbReference type="HOGENOM" id="CLU_896759_0_0_10"/>
<evidence type="ECO:0000313" key="2">
    <source>
        <dbReference type="Proteomes" id="UP000027442"/>
    </source>
</evidence>